<dbReference type="InterPro" id="IPR032387">
    <property type="entry name" value="ACAS_N"/>
</dbReference>
<dbReference type="Gene3D" id="3.40.50.12780">
    <property type="entry name" value="N-terminal domain of ligase-like"/>
    <property type="match status" value="1"/>
</dbReference>
<evidence type="ECO:0000259" key="9">
    <source>
        <dbReference type="Pfam" id="PF13193"/>
    </source>
</evidence>
<dbReference type="CDD" id="cd05966">
    <property type="entry name" value="ACS"/>
    <property type="match status" value="1"/>
</dbReference>
<evidence type="ECO:0000256" key="2">
    <source>
        <dbReference type="ARBA" id="ARBA00013275"/>
    </source>
</evidence>
<dbReference type="Pfam" id="PF16177">
    <property type="entry name" value="ACAS_N"/>
    <property type="match status" value="1"/>
</dbReference>
<evidence type="ECO:0000256" key="6">
    <source>
        <dbReference type="ARBA" id="ARBA00080059"/>
    </source>
</evidence>
<dbReference type="SUPFAM" id="SSF56801">
    <property type="entry name" value="Acetyl-CoA synthetase-like"/>
    <property type="match status" value="1"/>
</dbReference>
<dbReference type="InterPro" id="IPR020845">
    <property type="entry name" value="AMP-binding_CS"/>
</dbReference>
<evidence type="ECO:0000313" key="11">
    <source>
        <dbReference type="EMBL" id="CEK72312.1"/>
    </source>
</evidence>
<dbReference type="Pfam" id="PF00501">
    <property type="entry name" value="AMP-binding"/>
    <property type="match status" value="1"/>
</dbReference>
<feature type="domain" description="Acetyl-coenzyme A synthetase N-terminal" evidence="10">
    <location>
        <begin position="44"/>
        <end position="103"/>
    </location>
</feature>
<dbReference type="Gene3D" id="3.30.300.30">
    <property type="match status" value="1"/>
</dbReference>
<keyword evidence="3" id="KW-0436">Ligase</keyword>
<dbReference type="EMBL" id="HACG01025447">
    <property type="protein sequence ID" value="CEK72312.1"/>
    <property type="molecule type" value="Transcribed_RNA"/>
</dbReference>
<keyword evidence="5" id="KW-0067">ATP-binding</keyword>
<evidence type="ECO:0000256" key="5">
    <source>
        <dbReference type="ARBA" id="ARBA00022840"/>
    </source>
</evidence>
<sequence>MGDNGNHENHQNNSNSIHHNDPNVKFDPPKRIVEDSYVKSIEEYQQLYDLSIKDPETFWSEISQQFHWESPPTGQFMSYNFDVRKGPIFIKWMEGAKTNIAYNMLDRNVKNGLGDKVAFLWEGNDPGDHGQITYSQLLAQVCKFSNVLKQLGVRKGDRVALYMPMIVELVVSMLACARIGAVHSIVFAGFSAESLSDRVLDANCKAVVTADGVWRGNKLLNLKSIVDKALGICKNKGKPVEICVVVRHLSPNEEEVTLNSNGTEDSEDEGPVAKRPCGKLKIHWSTGRDVWWHQLMHTVDDQCDPEWMDAEDPLFMLYTSGSTGKPKGVLHTVAGYMMYAAATTKYVFDLHPDDIYWCTADVGWITGHTYVCYGPLGNGVTGIIFEGTPFYPDAGRFWEVVQKYKVTKFYTAPTAIRSLMKFDDSFVTKYDRSSLKILGTVGEPINPEAWMWYHKIVGNSQCSIVDTFWQTETGGHVITPLPGATKTKPGSATFPFFGIVPALLTDDGKEISGPGEGYLVFKQPWPGIMRTVFGDHERFETTYFKKFPGYYTTGDGAKRDEEGYIWITGRIDDMVNVSGHLLSTAEVESALIEHEAVAEAASVSHPHHIKGECIYCFVTLKEGRVFTDELAKELTAAVRTKIGPFAQPDFIQNAPTLPKTRSGKIMRRILRKVAVNDRDIGDTSTLADENVVEVLFSLRPKNA</sequence>
<protein>
    <recommendedName>
        <fullName evidence="2">acetate--CoA ligase</fullName>
        <ecNumber evidence="2">6.2.1.1</ecNumber>
    </recommendedName>
    <alternativeName>
        <fullName evidence="6">Acetyl-CoA synthetase</fullName>
    </alternativeName>
</protein>
<dbReference type="GO" id="GO:0003987">
    <property type="term" value="F:acetate-CoA ligase activity"/>
    <property type="evidence" value="ECO:0007669"/>
    <property type="project" value="UniProtKB-EC"/>
</dbReference>
<dbReference type="AlphaFoldDB" id="A0A0B6ZVD5"/>
<dbReference type="InterPro" id="IPR045851">
    <property type="entry name" value="AMP-bd_C_sf"/>
</dbReference>
<evidence type="ECO:0000259" key="8">
    <source>
        <dbReference type="Pfam" id="PF00501"/>
    </source>
</evidence>
<accession>A0A0B6ZVD5</accession>
<keyword evidence="4" id="KW-0547">Nucleotide-binding</keyword>
<dbReference type="InterPro" id="IPR042099">
    <property type="entry name" value="ANL_N_sf"/>
</dbReference>
<dbReference type="PROSITE" id="PS00455">
    <property type="entry name" value="AMP_BINDING"/>
    <property type="match status" value="1"/>
</dbReference>
<dbReference type="GO" id="GO:0006085">
    <property type="term" value="P:acetyl-CoA biosynthetic process"/>
    <property type="evidence" value="ECO:0007669"/>
    <property type="project" value="TreeGrafter"/>
</dbReference>
<dbReference type="PANTHER" id="PTHR24095">
    <property type="entry name" value="ACETYL-COENZYME A SYNTHETASE"/>
    <property type="match status" value="1"/>
</dbReference>
<feature type="domain" description="AMP-binding enzyme C-terminal" evidence="9">
    <location>
        <begin position="586"/>
        <end position="664"/>
    </location>
</feature>
<dbReference type="InterPro" id="IPR025110">
    <property type="entry name" value="AMP-bd_C"/>
</dbReference>
<dbReference type="NCBIfam" id="NF001208">
    <property type="entry name" value="PRK00174.1"/>
    <property type="match status" value="1"/>
</dbReference>
<dbReference type="Pfam" id="PF13193">
    <property type="entry name" value="AMP-binding_C"/>
    <property type="match status" value="1"/>
</dbReference>
<comment type="similarity">
    <text evidence="1">Belongs to the ATP-dependent AMP-binding enzyme family.</text>
</comment>
<evidence type="ECO:0000256" key="3">
    <source>
        <dbReference type="ARBA" id="ARBA00022598"/>
    </source>
</evidence>
<evidence type="ECO:0000256" key="7">
    <source>
        <dbReference type="SAM" id="MobiDB-lite"/>
    </source>
</evidence>
<feature type="region of interest" description="Disordered" evidence="7">
    <location>
        <begin position="1"/>
        <end position="29"/>
    </location>
</feature>
<dbReference type="GO" id="GO:0005524">
    <property type="term" value="F:ATP binding"/>
    <property type="evidence" value="ECO:0007669"/>
    <property type="project" value="UniProtKB-KW"/>
</dbReference>
<name>A0A0B6ZVD5_9EUPU</name>
<evidence type="ECO:0000259" key="10">
    <source>
        <dbReference type="Pfam" id="PF16177"/>
    </source>
</evidence>
<organism evidence="11">
    <name type="scientific">Arion vulgaris</name>
    <dbReference type="NCBI Taxonomy" id="1028688"/>
    <lineage>
        <taxon>Eukaryota</taxon>
        <taxon>Metazoa</taxon>
        <taxon>Spiralia</taxon>
        <taxon>Lophotrochozoa</taxon>
        <taxon>Mollusca</taxon>
        <taxon>Gastropoda</taxon>
        <taxon>Heterobranchia</taxon>
        <taxon>Euthyneura</taxon>
        <taxon>Panpulmonata</taxon>
        <taxon>Eupulmonata</taxon>
        <taxon>Stylommatophora</taxon>
        <taxon>Helicina</taxon>
        <taxon>Arionoidea</taxon>
        <taxon>Arionidae</taxon>
        <taxon>Arion</taxon>
    </lineage>
</organism>
<reference evidence="11" key="1">
    <citation type="submission" date="2014-12" db="EMBL/GenBank/DDBJ databases">
        <title>Insight into the proteome of Arion vulgaris.</title>
        <authorList>
            <person name="Aradska J."/>
            <person name="Bulat T."/>
            <person name="Smidak R."/>
            <person name="Sarate P."/>
            <person name="Gangsoo J."/>
            <person name="Sialana F."/>
            <person name="Bilban M."/>
            <person name="Lubec G."/>
        </authorList>
    </citation>
    <scope>NUCLEOTIDE SEQUENCE</scope>
    <source>
        <tissue evidence="11">Skin</tissue>
    </source>
</reference>
<feature type="compositionally biased region" description="Basic and acidic residues" evidence="7">
    <location>
        <begin position="1"/>
        <end position="10"/>
    </location>
</feature>
<dbReference type="InterPro" id="IPR000873">
    <property type="entry name" value="AMP-dep_synth/lig_dom"/>
</dbReference>
<proteinExistence type="inferred from homology"/>
<dbReference type="PANTHER" id="PTHR24095:SF244">
    <property type="entry name" value="ACETYL-COENZYME A SYNTHETASE"/>
    <property type="match status" value="1"/>
</dbReference>
<evidence type="ECO:0000256" key="1">
    <source>
        <dbReference type="ARBA" id="ARBA00006432"/>
    </source>
</evidence>
<dbReference type="FunFam" id="3.40.50.12780:FF:000001">
    <property type="entry name" value="Acetyl-coenzyme A synthetase"/>
    <property type="match status" value="1"/>
</dbReference>
<dbReference type="EC" id="6.2.1.1" evidence="2"/>
<dbReference type="FunFam" id="3.30.300.30:FF:000004">
    <property type="entry name" value="Acetyl-coenzyme A synthetase"/>
    <property type="match status" value="1"/>
</dbReference>
<gene>
    <name evidence="11" type="primary">ORF81876</name>
</gene>
<feature type="compositionally biased region" description="Basic and acidic residues" evidence="7">
    <location>
        <begin position="18"/>
        <end position="29"/>
    </location>
</feature>
<feature type="domain" description="AMP-dependent synthetase/ligase" evidence="8">
    <location>
        <begin position="113"/>
        <end position="530"/>
    </location>
</feature>
<evidence type="ECO:0000256" key="4">
    <source>
        <dbReference type="ARBA" id="ARBA00022741"/>
    </source>
</evidence>